<comment type="caution">
    <text evidence="2">The sequence shown here is derived from an EMBL/GenBank/DDBJ whole genome shotgun (WGS) entry which is preliminary data.</text>
</comment>
<protein>
    <submittedName>
        <fullName evidence="2">Uncharacterized protein</fullName>
    </submittedName>
</protein>
<reference evidence="2 3" key="1">
    <citation type="journal article" date="2014" name="Int. J. Syst. Evol. Microbiol.">
        <title>Complete genome sequence of Corynebacterium casei LMG S-19264T (=DSM 44701T), isolated from a smear-ripened cheese.</title>
        <authorList>
            <consortium name="US DOE Joint Genome Institute (JGI-PGF)"/>
            <person name="Walter F."/>
            <person name="Albersmeier A."/>
            <person name="Kalinowski J."/>
            <person name="Ruckert C."/>
        </authorList>
    </citation>
    <scope>NUCLEOTIDE SEQUENCE [LARGE SCALE GENOMIC DNA]</scope>
    <source>
        <strain evidence="2 3">CGMCC 1.16330</strain>
    </source>
</reference>
<feature type="region of interest" description="Disordered" evidence="1">
    <location>
        <begin position="215"/>
        <end position="234"/>
    </location>
</feature>
<name>A0A8J3EA74_9PROT</name>
<dbReference type="AlphaFoldDB" id="A0A8J3EA74"/>
<dbReference type="EMBL" id="BMKS01000002">
    <property type="protein sequence ID" value="GGG22987.1"/>
    <property type="molecule type" value="Genomic_DNA"/>
</dbReference>
<evidence type="ECO:0000256" key="1">
    <source>
        <dbReference type="SAM" id="MobiDB-lite"/>
    </source>
</evidence>
<organism evidence="2 3">
    <name type="scientific">Caldovatus sediminis</name>
    <dbReference type="NCBI Taxonomy" id="2041189"/>
    <lineage>
        <taxon>Bacteria</taxon>
        <taxon>Pseudomonadati</taxon>
        <taxon>Pseudomonadota</taxon>
        <taxon>Alphaproteobacteria</taxon>
        <taxon>Acetobacterales</taxon>
        <taxon>Roseomonadaceae</taxon>
        <taxon>Caldovatus</taxon>
    </lineage>
</organism>
<dbReference type="Proteomes" id="UP000597507">
    <property type="component" value="Unassembled WGS sequence"/>
</dbReference>
<gene>
    <name evidence="2" type="ORF">GCM10010964_08910</name>
</gene>
<keyword evidence="3" id="KW-1185">Reference proteome</keyword>
<proteinExistence type="predicted"/>
<evidence type="ECO:0000313" key="3">
    <source>
        <dbReference type="Proteomes" id="UP000597507"/>
    </source>
</evidence>
<evidence type="ECO:0000313" key="2">
    <source>
        <dbReference type="EMBL" id="GGG22987.1"/>
    </source>
</evidence>
<sequence length="234" mass="23485">MEHPQRQRHVLLLQRLAPQEGERDALGAVVAVALQVVRGEADAGGVEAGAREAAGLDEGEDVGAVLAAEAQHHAGPGAFGLPVPVLAVQQRAVGARLGQDDGAGAALGRGAGGGGGLRRAAGELEHLGAAVDQDDVLEGDAGALGDAAHLGDVGGVEGLDPRHEGAGHGAHLRRVLAGRGELRAVVLEGAAHPRLRRLAVGAAAVLRGAGKLDQREGFEGHGGGLPPRHGRRRG</sequence>
<accession>A0A8J3EA74</accession>